<dbReference type="Proteomes" id="UP000046393">
    <property type="component" value="Unplaced"/>
</dbReference>
<organism evidence="1 2">
    <name type="scientific">Syphacia muris</name>
    <dbReference type="NCBI Taxonomy" id="451379"/>
    <lineage>
        <taxon>Eukaryota</taxon>
        <taxon>Metazoa</taxon>
        <taxon>Ecdysozoa</taxon>
        <taxon>Nematoda</taxon>
        <taxon>Chromadorea</taxon>
        <taxon>Rhabditida</taxon>
        <taxon>Spirurina</taxon>
        <taxon>Oxyuridomorpha</taxon>
        <taxon>Oxyuroidea</taxon>
        <taxon>Oxyuridae</taxon>
        <taxon>Syphacia</taxon>
    </lineage>
</organism>
<dbReference type="AlphaFoldDB" id="A0A158R5C9"/>
<reference evidence="2" key="1">
    <citation type="submission" date="2016-04" db="UniProtKB">
        <authorList>
            <consortium name="WormBaseParasite"/>
        </authorList>
    </citation>
    <scope>IDENTIFICATION</scope>
</reference>
<accession>A0A158R5C9</accession>
<evidence type="ECO:0000313" key="2">
    <source>
        <dbReference type="WBParaSite" id="SMUV_0000634901-mRNA-1"/>
    </source>
</evidence>
<sequence>MERFKPETHSSYYCNYCYCYFSNCKFVSASSNCATGQRMQYSRTVI</sequence>
<proteinExistence type="predicted"/>
<dbReference type="WBParaSite" id="SMUV_0000634901-mRNA-1">
    <property type="protein sequence ID" value="SMUV_0000634901-mRNA-1"/>
    <property type="gene ID" value="SMUV_0000634901"/>
</dbReference>
<keyword evidence="1" id="KW-1185">Reference proteome</keyword>
<protein>
    <submittedName>
        <fullName evidence="2">Uncharacterized protein</fullName>
    </submittedName>
</protein>
<name>A0A158R5C9_9BILA</name>
<evidence type="ECO:0000313" key="1">
    <source>
        <dbReference type="Proteomes" id="UP000046393"/>
    </source>
</evidence>